<dbReference type="PROSITE" id="PS50994">
    <property type="entry name" value="INTEGRASE"/>
    <property type="match status" value="1"/>
</dbReference>
<gene>
    <name evidence="5" type="ORF">BIFLH664_00949</name>
    <name evidence="4" type="ORF">BIFLH665_00901</name>
</gene>
<dbReference type="InterPro" id="IPR002611">
    <property type="entry name" value="IstB_ATP-bd"/>
</dbReference>
<dbReference type="GO" id="GO:0003676">
    <property type="term" value="F:nucleic acid binding"/>
    <property type="evidence" value="ECO:0007669"/>
    <property type="project" value="InterPro"/>
</dbReference>
<evidence type="ECO:0000313" key="6">
    <source>
        <dbReference type="Proteomes" id="UP000494179"/>
    </source>
</evidence>
<dbReference type="InterPro" id="IPR027417">
    <property type="entry name" value="P-loop_NTPase"/>
</dbReference>
<dbReference type="GO" id="GO:0005524">
    <property type="term" value="F:ATP binding"/>
    <property type="evidence" value="ECO:0007669"/>
    <property type="project" value="InterPro"/>
</dbReference>
<evidence type="ECO:0000313" key="7">
    <source>
        <dbReference type="Proteomes" id="UP000494270"/>
    </source>
</evidence>
<name>A0A8U0LC32_BIFLI</name>
<dbReference type="PANTHER" id="PTHR35004">
    <property type="entry name" value="TRANSPOSASE RV3428C-RELATED"/>
    <property type="match status" value="1"/>
</dbReference>
<feature type="domain" description="Integrase catalytic" evidence="3">
    <location>
        <begin position="124"/>
        <end position="295"/>
    </location>
</feature>
<feature type="region of interest" description="Disordered" evidence="2">
    <location>
        <begin position="694"/>
        <end position="754"/>
    </location>
</feature>
<reference evidence="6 7" key="1">
    <citation type="submission" date="2019-10" db="EMBL/GenBank/DDBJ databases">
        <authorList>
            <consortium name="Melissa Lawson"/>
            <person name="O'neill I."/>
        </authorList>
    </citation>
    <scope>NUCLEOTIDE SEQUENCE [LARGE SCALE GENOMIC DNA]</scope>
    <source>
        <strain evidence="5">LH_664</strain>
        <strain evidence="4">LH_665</strain>
    </source>
</reference>
<evidence type="ECO:0000313" key="4">
    <source>
        <dbReference type="EMBL" id="VWQ27800.1"/>
    </source>
</evidence>
<dbReference type="Pfam" id="PF22483">
    <property type="entry name" value="Mu-transpos_C_2"/>
    <property type="match status" value="1"/>
</dbReference>
<dbReference type="Proteomes" id="UP000494179">
    <property type="component" value="Unassembled WGS sequence"/>
</dbReference>
<dbReference type="EMBL" id="CABWKI010000012">
    <property type="protein sequence ID" value="VWQ35001.1"/>
    <property type="molecule type" value="Genomic_DNA"/>
</dbReference>
<dbReference type="EMBL" id="CABWKE010000012">
    <property type="protein sequence ID" value="VWQ27800.1"/>
    <property type="molecule type" value="Genomic_DNA"/>
</dbReference>
<evidence type="ECO:0000313" key="5">
    <source>
        <dbReference type="EMBL" id="VWQ35001.1"/>
    </source>
</evidence>
<sequence>MISMPQIQSIRSRRRNGESIASIARSERVSEPTVRKYLRVDDLSARPPVRRRRGSVIDEWLPMIEGMLAEDRETWRKQRHTATRIHERLRDEYGAGVSLSTVTRTVARLRREAAAEREAGFLDLSWHPGECQADFGQVDVRYRGVVTRMRHFVLDFPYSNIGPSQLMPGENAECTCQALRNLFEWLGGVPERIVYDNAAGVGRKWFDGIRLTRLFQAFQAHYGFEYTFCNPYSGHEKGGVEARVGAVRRRLFVPVPGVWNLDSFNLRLPGRCLELGDKDHYRKGESQTGLFDEDRKALLPLPAKPFDVVTWTRMKADKYGNITVQGRHRYAAGPEHAGHEMIVGLRALEVEILDAEGKRVITHPRSYGDKPTDSGDPSSQLGLLCDRPAAWRNSRVRDAMPDPLREWIDAQDEATRRDSLRALLHADGESGWRAAVAGMPGDPRIHRRHGPGRGMSGRGTPRLGPGTRGLRRPRGPERIRHRLHQGGRVNQKNGRTDPGPLRERARSLFISKATIDETLEWATPRQLDAIDRMLATELANREASKRARLMRQARFPAPKSLDGYDFANVRLPDGYTKEQLTGLDFAAKAQDLVFYGKTGRGKTHLATALGMLAIEQGRSVRFRQTAELVLQLGKAKRDGALDSLLRDLARADLIILDEFGYAPVRLDGARLLYQIIAGSYERRSIILRHEHRVQQMGDDLRRRQTRRRDHRPHRPPRQDDQVRGRVLQTDPRPHAITKQPKPDETSRHGNPVKN</sequence>
<dbReference type="InterPro" id="IPR036397">
    <property type="entry name" value="RNaseH_sf"/>
</dbReference>
<dbReference type="NCBIfam" id="NF033546">
    <property type="entry name" value="transpos_IS21"/>
    <property type="match status" value="1"/>
</dbReference>
<evidence type="ECO:0000256" key="1">
    <source>
        <dbReference type="ARBA" id="ARBA00009277"/>
    </source>
</evidence>
<feature type="region of interest" description="Disordered" evidence="2">
    <location>
        <begin position="434"/>
        <end position="501"/>
    </location>
</feature>
<dbReference type="AlphaFoldDB" id="A0A8U0LC32"/>
<dbReference type="CDD" id="cd00009">
    <property type="entry name" value="AAA"/>
    <property type="match status" value="1"/>
</dbReference>
<dbReference type="Gene3D" id="3.40.50.300">
    <property type="entry name" value="P-loop containing nucleotide triphosphate hydrolases"/>
    <property type="match status" value="1"/>
</dbReference>
<evidence type="ECO:0000256" key="2">
    <source>
        <dbReference type="SAM" id="MobiDB-lite"/>
    </source>
</evidence>
<dbReference type="SUPFAM" id="SSF52540">
    <property type="entry name" value="P-loop containing nucleoside triphosphate hydrolases"/>
    <property type="match status" value="1"/>
</dbReference>
<evidence type="ECO:0000259" key="3">
    <source>
        <dbReference type="PROSITE" id="PS50994"/>
    </source>
</evidence>
<feature type="compositionally biased region" description="Basic residues" evidence="2">
    <location>
        <begin position="469"/>
        <end position="485"/>
    </location>
</feature>
<dbReference type="Proteomes" id="UP000494270">
    <property type="component" value="Unassembled WGS sequence"/>
</dbReference>
<proteinExistence type="inferred from homology"/>
<comment type="similarity">
    <text evidence="1">Belongs to the transposase IS21/IS408/IS1162 family.</text>
</comment>
<comment type="caution">
    <text evidence="4">The sequence shown here is derived from an EMBL/GenBank/DDBJ whole genome shotgun (WGS) entry which is preliminary data.</text>
</comment>
<dbReference type="InterPro" id="IPR054353">
    <property type="entry name" value="IstA-like_C"/>
</dbReference>
<dbReference type="Gene3D" id="3.30.420.10">
    <property type="entry name" value="Ribonuclease H-like superfamily/Ribonuclease H"/>
    <property type="match status" value="1"/>
</dbReference>
<feature type="compositionally biased region" description="Basic residues" evidence="2">
    <location>
        <begin position="703"/>
        <end position="715"/>
    </location>
</feature>
<organism evidence="4 7">
    <name type="scientific">Bifidobacterium longum subsp. infantis</name>
    <dbReference type="NCBI Taxonomy" id="1682"/>
    <lineage>
        <taxon>Bacteria</taxon>
        <taxon>Bacillati</taxon>
        <taxon>Actinomycetota</taxon>
        <taxon>Actinomycetes</taxon>
        <taxon>Bifidobacteriales</taxon>
        <taxon>Bifidobacteriaceae</taxon>
        <taxon>Bifidobacterium</taxon>
    </lineage>
</organism>
<dbReference type="SUPFAM" id="SSF46689">
    <property type="entry name" value="Homeodomain-like"/>
    <property type="match status" value="1"/>
</dbReference>
<dbReference type="InterPro" id="IPR009057">
    <property type="entry name" value="Homeodomain-like_sf"/>
</dbReference>
<dbReference type="SUPFAM" id="SSF53098">
    <property type="entry name" value="Ribonuclease H-like"/>
    <property type="match status" value="1"/>
</dbReference>
<dbReference type="Pfam" id="PF01695">
    <property type="entry name" value="IstB_IS21"/>
    <property type="match status" value="1"/>
</dbReference>
<dbReference type="GO" id="GO:0015074">
    <property type="term" value="P:DNA integration"/>
    <property type="evidence" value="ECO:0007669"/>
    <property type="project" value="InterPro"/>
</dbReference>
<accession>A0A8U0LC32</accession>
<dbReference type="InterPro" id="IPR012337">
    <property type="entry name" value="RNaseH-like_sf"/>
</dbReference>
<dbReference type="InterPro" id="IPR001584">
    <property type="entry name" value="Integrase_cat-core"/>
</dbReference>
<feature type="region of interest" description="Disordered" evidence="2">
    <location>
        <begin position="363"/>
        <end position="383"/>
    </location>
</feature>
<protein>
    <submittedName>
        <fullName evidence="4">Transposase/IS protein</fullName>
    </submittedName>
</protein>